<dbReference type="STRING" id="658858.E1EZT0"/>
<comment type="similarity">
    <text evidence="3">Belongs to the eukaryotic GSH synthase family.</text>
</comment>
<name>E1EZT0_GIAIA</name>
<dbReference type="InterPro" id="IPR004887">
    <property type="entry name" value="GSH_synth_subst-bd"/>
</dbReference>
<dbReference type="GO" id="GO:0004363">
    <property type="term" value="F:glutathione synthase activity"/>
    <property type="evidence" value="ECO:0007669"/>
    <property type="project" value="UniProtKB-EC"/>
</dbReference>
<dbReference type="EMBL" id="ACVC01000099">
    <property type="protein sequence ID" value="EFO64308.1"/>
    <property type="molecule type" value="Genomic_DNA"/>
</dbReference>
<dbReference type="InterPro" id="IPR037013">
    <property type="entry name" value="GSH-S_sub-bd_sf"/>
</dbReference>
<evidence type="ECO:0000256" key="5">
    <source>
        <dbReference type="ARBA" id="ARBA00022598"/>
    </source>
</evidence>
<keyword evidence="8" id="KW-0547">Nucleotide-binding</keyword>
<keyword evidence="10" id="KW-0460">Magnesium</keyword>
<dbReference type="Pfam" id="PF03917">
    <property type="entry name" value="GSH_synth_ATP"/>
    <property type="match status" value="1"/>
</dbReference>
<evidence type="ECO:0000256" key="6">
    <source>
        <dbReference type="ARBA" id="ARBA00022684"/>
    </source>
</evidence>
<evidence type="ECO:0000256" key="1">
    <source>
        <dbReference type="ARBA" id="ARBA00001946"/>
    </source>
</evidence>
<dbReference type="InterPro" id="IPR016185">
    <property type="entry name" value="PreATP-grasp_dom_sf"/>
</dbReference>
<keyword evidence="5" id="KW-0436">Ligase</keyword>
<gene>
    <name evidence="12" type="ORF">GLP15_1231</name>
</gene>
<dbReference type="Gene3D" id="3.30.470.20">
    <property type="entry name" value="ATP-grasp fold, B domain"/>
    <property type="match status" value="1"/>
</dbReference>
<dbReference type="EC" id="6.3.2.3" evidence="4"/>
<evidence type="ECO:0000259" key="11">
    <source>
        <dbReference type="Pfam" id="PF03199"/>
    </source>
</evidence>
<dbReference type="Proteomes" id="UP000008974">
    <property type="component" value="Unassembled WGS sequence"/>
</dbReference>
<comment type="caution">
    <text evidence="12">The sequence shown here is derived from an EMBL/GenBank/DDBJ whole genome shotgun (WGS) entry which is preliminary data.</text>
</comment>
<proteinExistence type="inferred from homology"/>
<keyword evidence="9" id="KW-0067">ATP-binding</keyword>
<evidence type="ECO:0000256" key="4">
    <source>
        <dbReference type="ARBA" id="ARBA00012214"/>
    </source>
</evidence>
<dbReference type="SUPFAM" id="SSF52440">
    <property type="entry name" value="PreATP-grasp domain"/>
    <property type="match status" value="1"/>
</dbReference>
<sequence length="456" mass="49414">MDSKTNASTKLRQRAIEADILFASSNDSLVMVPIASEPYTVSRNVCNDIMAKTELLGRFIADAALDSDLVEAAANRCLSDKVCNALWRIVLQKKTILGQDYVAVLRASTAILQRTDFYVVNQSPRLIEINTISVGLLGMSARLADIQASCGHLGVMQSNLASLYSSLAHIAVERDTMSSVWLMVVSEEEPLFTDQLAISQGYNSYCKAHGVPSTMIRSTCKELAEAVHVQGEKLVYSHGSTHLRIAGAYWRTGYECEHCTSSYEQLRILLETHSLVSIPTAEAQLVGMKAVQNMLPTLAVTSRYTYLSGITSVLSKILDSPQAISAWLTSSSDTNAMVLKSVAEGGGNCVFGDDIPIVWDALLRTGSEAASTHFLMERLVPDSQDAVQFIYSNRIVNVARVDAEVGVYSFCRPSETGAGSVQLVHYLGFLVRMKEAGAGEGGILHGQGVLACLKVQ</sequence>
<dbReference type="InterPro" id="IPR005615">
    <property type="entry name" value="Glutathione_synthase"/>
</dbReference>
<dbReference type="PANTHER" id="PTHR11130">
    <property type="entry name" value="GLUTATHIONE SYNTHETASE"/>
    <property type="match status" value="1"/>
</dbReference>
<dbReference type="InterPro" id="IPR014709">
    <property type="entry name" value="Glutathione_synthase_C_euk"/>
</dbReference>
<evidence type="ECO:0000256" key="10">
    <source>
        <dbReference type="ARBA" id="ARBA00022842"/>
    </source>
</evidence>
<reference evidence="12 13" key="1">
    <citation type="journal article" date="2010" name="BMC Genomics">
        <title>Genome analysis and comparative genomics of a Giardia intestinalis assemblage E isolate.</title>
        <authorList>
            <person name="Jerlstrom-Hultqvist J."/>
            <person name="Franzen O."/>
            <person name="Ankarklev J."/>
            <person name="Xu F."/>
            <person name="Nohynkova E."/>
            <person name="Andersson J.O."/>
            <person name="Svard S.G."/>
            <person name="Andersson B."/>
        </authorList>
    </citation>
    <scope>NUCLEOTIDE SEQUENCE [LARGE SCALE GENOMIC DNA]</scope>
    <source>
        <strain evidence="12 13">P15</strain>
    </source>
</reference>
<dbReference type="VEuPathDB" id="GiardiaDB:GLP15_1231"/>
<organism evidence="12 13">
    <name type="scientific">Giardia intestinalis (strain P15)</name>
    <name type="common">Giardia lamblia</name>
    <dbReference type="NCBI Taxonomy" id="658858"/>
    <lineage>
        <taxon>Eukaryota</taxon>
        <taxon>Metamonada</taxon>
        <taxon>Diplomonadida</taxon>
        <taxon>Hexamitidae</taxon>
        <taxon>Giardiinae</taxon>
        <taxon>Giardia</taxon>
    </lineage>
</organism>
<dbReference type="PANTHER" id="PTHR11130:SF0">
    <property type="entry name" value="GLUTATHIONE SYNTHETASE"/>
    <property type="match status" value="1"/>
</dbReference>
<dbReference type="OMA" id="ASTHFLM"/>
<dbReference type="Pfam" id="PF03199">
    <property type="entry name" value="GSH_synthase"/>
    <property type="match status" value="1"/>
</dbReference>
<dbReference type="AlphaFoldDB" id="E1EZT0"/>
<dbReference type="Gene3D" id="3.40.50.1760">
    <property type="entry name" value="Glutathione synthase, substrate-binding domain superfamily, eukaryotic"/>
    <property type="match status" value="1"/>
</dbReference>
<evidence type="ECO:0000256" key="8">
    <source>
        <dbReference type="ARBA" id="ARBA00022741"/>
    </source>
</evidence>
<dbReference type="GO" id="GO:0005524">
    <property type="term" value="F:ATP binding"/>
    <property type="evidence" value="ECO:0007669"/>
    <property type="project" value="UniProtKB-KW"/>
</dbReference>
<evidence type="ECO:0000256" key="3">
    <source>
        <dbReference type="ARBA" id="ARBA00010385"/>
    </source>
</evidence>
<comment type="pathway">
    <text evidence="2">Sulfur metabolism; glutathione biosynthesis; glutathione from L-cysteine and L-glutamate: step 2/2.</text>
</comment>
<evidence type="ECO:0000313" key="12">
    <source>
        <dbReference type="EMBL" id="EFO64308.1"/>
    </source>
</evidence>
<feature type="domain" description="Glutathione synthase substrate-binding" evidence="11">
    <location>
        <begin position="180"/>
        <end position="286"/>
    </location>
</feature>
<dbReference type="SUPFAM" id="SSF56059">
    <property type="entry name" value="Glutathione synthetase ATP-binding domain-like"/>
    <property type="match status" value="1"/>
</dbReference>
<protein>
    <recommendedName>
        <fullName evidence="4">glutathione synthase</fullName>
        <ecNumber evidence="4">6.3.2.3</ecNumber>
    </recommendedName>
</protein>
<dbReference type="GO" id="GO:0043295">
    <property type="term" value="F:glutathione binding"/>
    <property type="evidence" value="ECO:0007669"/>
    <property type="project" value="TreeGrafter"/>
</dbReference>
<evidence type="ECO:0000256" key="7">
    <source>
        <dbReference type="ARBA" id="ARBA00022723"/>
    </source>
</evidence>
<dbReference type="GO" id="GO:0005829">
    <property type="term" value="C:cytosol"/>
    <property type="evidence" value="ECO:0007669"/>
    <property type="project" value="TreeGrafter"/>
</dbReference>
<keyword evidence="7" id="KW-0479">Metal-binding</keyword>
<dbReference type="Gene3D" id="3.30.1490.80">
    <property type="match status" value="1"/>
</dbReference>
<dbReference type="InterPro" id="IPR014042">
    <property type="entry name" value="Glutathione_synthase_a-hlx"/>
</dbReference>
<dbReference type="GO" id="GO:0046872">
    <property type="term" value="F:metal ion binding"/>
    <property type="evidence" value="ECO:0007669"/>
    <property type="project" value="UniProtKB-KW"/>
</dbReference>
<accession>E1EZT0</accession>
<evidence type="ECO:0000256" key="2">
    <source>
        <dbReference type="ARBA" id="ARBA00004965"/>
    </source>
</evidence>
<evidence type="ECO:0000313" key="13">
    <source>
        <dbReference type="Proteomes" id="UP000008974"/>
    </source>
</evidence>
<keyword evidence="6" id="KW-0317">Glutathione biosynthesis</keyword>
<dbReference type="InterPro" id="IPR014049">
    <property type="entry name" value="Glutathione_synthase_N_euk"/>
</dbReference>
<dbReference type="Gene3D" id="3.30.1490.50">
    <property type="match status" value="1"/>
</dbReference>
<dbReference type="Gene3D" id="1.10.1080.10">
    <property type="entry name" value="Glutathione Synthetase, Chain A, domain 3"/>
    <property type="match status" value="1"/>
</dbReference>
<comment type="cofactor">
    <cofactor evidence="1">
        <name>Mg(2+)</name>
        <dbReference type="ChEBI" id="CHEBI:18420"/>
    </cofactor>
</comment>
<dbReference type="OrthoDB" id="2020073at2759"/>
<dbReference type="UniPathway" id="UPA00142">
    <property type="reaction ID" value="UER00210"/>
</dbReference>
<evidence type="ECO:0000256" key="9">
    <source>
        <dbReference type="ARBA" id="ARBA00022840"/>
    </source>
</evidence>